<organism evidence="1 2">
    <name type="scientific">Liparis tanakae</name>
    <name type="common">Tanaka's snailfish</name>
    <dbReference type="NCBI Taxonomy" id="230148"/>
    <lineage>
        <taxon>Eukaryota</taxon>
        <taxon>Metazoa</taxon>
        <taxon>Chordata</taxon>
        <taxon>Craniata</taxon>
        <taxon>Vertebrata</taxon>
        <taxon>Euteleostomi</taxon>
        <taxon>Actinopterygii</taxon>
        <taxon>Neopterygii</taxon>
        <taxon>Teleostei</taxon>
        <taxon>Neoteleostei</taxon>
        <taxon>Acanthomorphata</taxon>
        <taxon>Eupercaria</taxon>
        <taxon>Perciformes</taxon>
        <taxon>Cottioidei</taxon>
        <taxon>Cottales</taxon>
        <taxon>Liparidae</taxon>
        <taxon>Liparis</taxon>
    </lineage>
</organism>
<keyword evidence="2" id="KW-1185">Reference proteome</keyword>
<dbReference type="EMBL" id="SRLO01000185">
    <property type="protein sequence ID" value="TNN68739.1"/>
    <property type="molecule type" value="Genomic_DNA"/>
</dbReference>
<sequence length="105" mass="11698">MTETSLMAPQKPDGSCSEVWTHHVSNDNVQHIIYWCTTEFQTSKRAAVSADCAALKEDDAVLAARPLRKTTALPLLLYSLTDDSPKVATEFLAWCTEAYFGHFEC</sequence>
<reference evidence="1 2" key="1">
    <citation type="submission" date="2019-03" db="EMBL/GenBank/DDBJ databases">
        <title>First draft genome of Liparis tanakae, snailfish: a comprehensive survey of snailfish specific genes.</title>
        <authorList>
            <person name="Kim W."/>
            <person name="Song I."/>
            <person name="Jeong J.-H."/>
            <person name="Kim D."/>
            <person name="Kim S."/>
            <person name="Ryu S."/>
            <person name="Song J.Y."/>
            <person name="Lee S.K."/>
        </authorList>
    </citation>
    <scope>NUCLEOTIDE SEQUENCE [LARGE SCALE GENOMIC DNA]</scope>
    <source>
        <tissue evidence="1">Muscle</tissue>
    </source>
</reference>
<evidence type="ECO:0000313" key="1">
    <source>
        <dbReference type="EMBL" id="TNN68739.1"/>
    </source>
</evidence>
<dbReference type="Proteomes" id="UP000314294">
    <property type="component" value="Unassembled WGS sequence"/>
</dbReference>
<gene>
    <name evidence="1" type="ORF">EYF80_021051</name>
</gene>
<protein>
    <submittedName>
        <fullName evidence="1">Uncharacterized protein</fullName>
    </submittedName>
</protein>
<accession>A0A4Z2HSC0</accession>
<evidence type="ECO:0000313" key="2">
    <source>
        <dbReference type="Proteomes" id="UP000314294"/>
    </source>
</evidence>
<comment type="caution">
    <text evidence="1">The sequence shown here is derived from an EMBL/GenBank/DDBJ whole genome shotgun (WGS) entry which is preliminary data.</text>
</comment>
<dbReference type="AlphaFoldDB" id="A0A4Z2HSC0"/>
<proteinExistence type="predicted"/>
<name>A0A4Z2HSC0_9TELE</name>